<dbReference type="GO" id="GO:0006509">
    <property type="term" value="P:membrane protein ectodomain proteolysis"/>
    <property type="evidence" value="ECO:0007669"/>
    <property type="project" value="TreeGrafter"/>
</dbReference>
<name>A0A0K0G2F6_STRVS</name>
<evidence type="ECO:0000256" key="4">
    <source>
        <dbReference type="ARBA" id="ARBA00022976"/>
    </source>
</evidence>
<evidence type="ECO:0000256" key="1">
    <source>
        <dbReference type="ARBA" id="ARBA00008604"/>
    </source>
</evidence>
<organism evidence="10 11">
    <name type="scientific">Strongyloides venezuelensis</name>
    <name type="common">Threadworm</name>
    <dbReference type="NCBI Taxonomy" id="75913"/>
    <lineage>
        <taxon>Eukaryota</taxon>
        <taxon>Metazoa</taxon>
        <taxon>Ecdysozoa</taxon>
        <taxon>Nematoda</taxon>
        <taxon>Chromadorea</taxon>
        <taxon>Rhabditida</taxon>
        <taxon>Tylenchina</taxon>
        <taxon>Panagrolaimomorpha</taxon>
        <taxon>Strongyloidoidea</taxon>
        <taxon>Strongyloididae</taxon>
        <taxon>Strongyloides</taxon>
    </lineage>
</organism>
<dbReference type="InterPro" id="IPR001108">
    <property type="entry name" value="Peptidase_A22A"/>
</dbReference>
<evidence type="ECO:0000256" key="8">
    <source>
        <dbReference type="RuleBase" id="RU361148"/>
    </source>
</evidence>
<dbReference type="STRING" id="75913.A0A0K0G2F6"/>
<dbReference type="InterPro" id="IPR042524">
    <property type="entry name" value="Presenilin_C"/>
</dbReference>
<keyword evidence="7 8" id="KW-0472">Membrane</keyword>
<dbReference type="GO" id="GO:0007219">
    <property type="term" value="P:Notch signaling pathway"/>
    <property type="evidence" value="ECO:0007669"/>
    <property type="project" value="UniProtKB-KW"/>
</dbReference>
<dbReference type="PANTHER" id="PTHR10202">
    <property type="entry name" value="PRESENILIN"/>
    <property type="match status" value="1"/>
</dbReference>
<evidence type="ECO:0000256" key="2">
    <source>
        <dbReference type="ARBA" id="ARBA00022692"/>
    </source>
</evidence>
<dbReference type="Pfam" id="PF01080">
    <property type="entry name" value="Presenilin"/>
    <property type="match status" value="1"/>
</dbReference>
<keyword evidence="10" id="KW-1185">Reference proteome</keyword>
<evidence type="ECO:0000313" key="10">
    <source>
        <dbReference type="Proteomes" id="UP000035680"/>
    </source>
</evidence>
<feature type="transmembrane region" description="Helical" evidence="8">
    <location>
        <begin position="192"/>
        <end position="208"/>
    </location>
</feature>
<dbReference type="GO" id="GO:0016485">
    <property type="term" value="P:protein processing"/>
    <property type="evidence" value="ECO:0007669"/>
    <property type="project" value="InterPro"/>
</dbReference>
<feature type="transmembrane region" description="Helical" evidence="8">
    <location>
        <begin position="214"/>
        <end position="231"/>
    </location>
</feature>
<protein>
    <recommendedName>
        <fullName evidence="8">Presenilin</fullName>
        <ecNumber evidence="8">3.4.23.-</ecNumber>
    </recommendedName>
</protein>
<comment type="function">
    <text evidence="8">Probable subunit of the gamma-secretase complex, an endoprotease complex that catalyzes the intramembrane cleavage of integral membrane proteins such as Notch receptors.</text>
</comment>
<evidence type="ECO:0000256" key="3">
    <source>
        <dbReference type="ARBA" id="ARBA00022824"/>
    </source>
</evidence>
<dbReference type="GO" id="GO:0042500">
    <property type="term" value="F:aspartic endopeptidase activity, intramembrane cleaving"/>
    <property type="evidence" value="ECO:0007669"/>
    <property type="project" value="InterPro"/>
</dbReference>
<dbReference type="GO" id="GO:0070765">
    <property type="term" value="C:gamma-secretase complex"/>
    <property type="evidence" value="ECO:0007669"/>
    <property type="project" value="TreeGrafter"/>
</dbReference>
<dbReference type="GO" id="GO:0000139">
    <property type="term" value="C:Golgi membrane"/>
    <property type="evidence" value="ECO:0007669"/>
    <property type="project" value="UniProtKB-SubCell"/>
</dbReference>
<reference evidence="10" key="1">
    <citation type="submission" date="2014-07" db="EMBL/GenBank/DDBJ databases">
        <authorList>
            <person name="Martin A.A"/>
            <person name="De Silva N."/>
        </authorList>
    </citation>
    <scope>NUCLEOTIDE SEQUENCE</scope>
</reference>
<comment type="subunit">
    <text evidence="8">Homodimer.</text>
</comment>
<keyword evidence="8" id="KW-0378">Hydrolase</keyword>
<sequence>MSSESSSSKENDQLKNGDKKSNRKDSHYNINKRLNTVIDLYTPITICAVIALLIEKYIAPFSEIYSLAMSLIYNDKRSMIKAKSTQYTGLLDSIPSLSMLIIITLCFLGVIIVMTSLLVFLYVKGFKRWLEYFFYIQIFFSLMVTETKILGKTFIYFEILVNDWILTIICVIFSLIGVFSINGFGPLKLRQFFHIILGVNIALLFVSLFPEWVIWSILITISSWDLVAVLWSKGPLNILVNTAQKRNEELFSALVYSCMAHTEIVKSDDNKKIVNNNKKDEDKEKIDNNIKDEDKKMVDNNKKDKDKNETNNKEKVVEDNSEEEENENAKLGMGDFVFYTLLILHVYRYRDPISLVNCFTSILTGLTMTIFILVYFKRALPALPISIFSSIIFFFGTYYLGSPFYQEMSNNNIII</sequence>
<keyword evidence="3 8" id="KW-0256">Endoplasmic reticulum</keyword>
<feature type="region of interest" description="Disordered" evidence="9">
    <location>
        <begin position="1"/>
        <end position="25"/>
    </location>
</feature>
<dbReference type="PANTHER" id="PTHR10202:SF13">
    <property type="entry name" value="PRESENILIN HOMOLOG"/>
    <property type="match status" value="1"/>
</dbReference>
<comment type="subcellular location">
    <subcellularLocation>
        <location evidence="8">Endoplasmic reticulum membrane</location>
        <topology evidence="8">Multi-pass membrane protein</topology>
    </subcellularLocation>
    <subcellularLocation>
        <location evidence="8">Golgi apparatus membrane</location>
        <topology evidence="8">Multi-pass membrane protein</topology>
    </subcellularLocation>
</comment>
<dbReference type="SMART" id="SM00730">
    <property type="entry name" value="PSN"/>
    <property type="match status" value="1"/>
</dbReference>
<keyword evidence="2 8" id="KW-0812">Transmembrane</keyword>
<keyword evidence="4 8" id="KW-0914">Notch signaling pathway</keyword>
<keyword evidence="8" id="KW-0645">Protease</keyword>
<dbReference type="Proteomes" id="UP000035680">
    <property type="component" value="Unassembled WGS sequence"/>
</dbReference>
<feature type="transmembrane region" description="Helical" evidence="8">
    <location>
        <begin position="97"/>
        <end position="122"/>
    </location>
</feature>
<keyword evidence="6 8" id="KW-0333">Golgi apparatus</keyword>
<evidence type="ECO:0000256" key="7">
    <source>
        <dbReference type="ARBA" id="ARBA00023136"/>
    </source>
</evidence>
<dbReference type="WBParaSite" id="SVE_1890500.1">
    <property type="protein sequence ID" value="SVE_1890500.1"/>
    <property type="gene ID" value="SVE_1890500"/>
</dbReference>
<reference evidence="11" key="2">
    <citation type="submission" date="2015-08" db="UniProtKB">
        <authorList>
            <consortium name="WormBaseParasite"/>
        </authorList>
    </citation>
    <scope>IDENTIFICATION</scope>
</reference>
<feature type="compositionally biased region" description="Basic and acidic residues" evidence="9">
    <location>
        <begin position="7"/>
        <end position="25"/>
    </location>
</feature>
<evidence type="ECO:0000256" key="5">
    <source>
        <dbReference type="ARBA" id="ARBA00022989"/>
    </source>
</evidence>
<feature type="transmembrane region" description="Helical" evidence="8">
    <location>
        <begin position="382"/>
        <end position="401"/>
    </location>
</feature>
<feature type="transmembrane region" description="Helical" evidence="8">
    <location>
        <begin position="164"/>
        <end position="185"/>
    </location>
</feature>
<dbReference type="EC" id="3.4.23.-" evidence="8"/>
<dbReference type="GO" id="GO:0005789">
    <property type="term" value="C:endoplasmic reticulum membrane"/>
    <property type="evidence" value="ECO:0007669"/>
    <property type="project" value="UniProtKB-SubCell"/>
</dbReference>
<feature type="transmembrane region" description="Helical" evidence="8">
    <location>
        <begin position="129"/>
        <end position="144"/>
    </location>
</feature>
<keyword evidence="5 8" id="KW-1133">Transmembrane helix</keyword>
<comment type="similarity">
    <text evidence="1 8">Belongs to the peptidase A22A family.</text>
</comment>
<dbReference type="PRINTS" id="PR01072">
    <property type="entry name" value="PRESENILIN"/>
</dbReference>
<dbReference type="InterPro" id="IPR006639">
    <property type="entry name" value="Preselin/SPP"/>
</dbReference>
<evidence type="ECO:0000313" key="11">
    <source>
        <dbReference type="WBParaSite" id="SVE_1890500.1"/>
    </source>
</evidence>
<feature type="transmembrane region" description="Helical" evidence="8">
    <location>
        <begin position="40"/>
        <end position="59"/>
    </location>
</feature>
<feature type="compositionally biased region" description="Basic and acidic residues" evidence="9">
    <location>
        <begin position="284"/>
        <end position="318"/>
    </location>
</feature>
<dbReference type="Gene3D" id="1.10.472.100">
    <property type="entry name" value="Presenilin"/>
    <property type="match status" value="1"/>
</dbReference>
<dbReference type="AlphaFoldDB" id="A0A0K0G2F6"/>
<evidence type="ECO:0000256" key="6">
    <source>
        <dbReference type="ARBA" id="ARBA00023034"/>
    </source>
</evidence>
<feature type="transmembrane region" description="Helical" evidence="8">
    <location>
        <begin position="355"/>
        <end position="376"/>
    </location>
</feature>
<accession>A0A0K0G2F6</accession>
<evidence type="ECO:0000256" key="9">
    <source>
        <dbReference type="SAM" id="MobiDB-lite"/>
    </source>
</evidence>
<proteinExistence type="inferred from homology"/>
<feature type="region of interest" description="Disordered" evidence="9">
    <location>
        <begin position="284"/>
        <end position="326"/>
    </location>
</feature>
<comment type="domain">
    <text evidence="8">The PAL motif is required for normal active site conformation.</text>
</comment>